<comment type="caution">
    <text evidence="2">The sequence shown here is derived from an EMBL/GenBank/DDBJ whole genome shotgun (WGS) entry which is preliminary data.</text>
</comment>
<dbReference type="AlphaFoldDB" id="K2KN28"/>
<dbReference type="GO" id="GO:0016829">
    <property type="term" value="F:lyase activity"/>
    <property type="evidence" value="ECO:0007669"/>
    <property type="project" value="InterPro"/>
</dbReference>
<dbReference type="eggNOG" id="ENOG502ZYHI">
    <property type="taxonomic scope" value="Bacteria"/>
</dbReference>
<dbReference type="PATRIC" id="fig|740709.3.peg.1419"/>
<dbReference type="Gene3D" id="2.40.128.590">
    <property type="entry name" value="CpcT/CpeT domain"/>
    <property type="match status" value="1"/>
</dbReference>
<evidence type="ECO:0000313" key="2">
    <source>
        <dbReference type="EMBL" id="EKE83869.1"/>
    </source>
</evidence>
<feature type="signal peptide" evidence="1">
    <location>
        <begin position="1"/>
        <end position="32"/>
    </location>
</feature>
<protein>
    <submittedName>
        <fullName evidence="2">Uncharacterized protein</fullName>
    </submittedName>
</protein>
<dbReference type="Pfam" id="PF06206">
    <property type="entry name" value="CpeT"/>
    <property type="match status" value="1"/>
</dbReference>
<gene>
    <name evidence="2" type="ORF">A10D4_06976</name>
</gene>
<dbReference type="Proteomes" id="UP000014115">
    <property type="component" value="Unassembled WGS sequence"/>
</dbReference>
<evidence type="ECO:0000313" key="3">
    <source>
        <dbReference type="Proteomes" id="UP000014115"/>
    </source>
</evidence>
<dbReference type="InterPro" id="IPR038672">
    <property type="entry name" value="CpcT/CpeT_sf"/>
</dbReference>
<keyword evidence="3" id="KW-1185">Reference proteome</keyword>
<dbReference type="EMBL" id="AMRG01000007">
    <property type="protein sequence ID" value="EKE83869.1"/>
    <property type="molecule type" value="Genomic_DNA"/>
</dbReference>
<name>K2KN28_9GAMM</name>
<accession>K2KN28</accession>
<organism evidence="2 3">
    <name type="scientific">Idiomarina xiamenensis 10-D-4</name>
    <dbReference type="NCBI Taxonomy" id="740709"/>
    <lineage>
        <taxon>Bacteria</taxon>
        <taxon>Pseudomonadati</taxon>
        <taxon>Pseudomonadota</taxon>
        <taxon>Gammaproteobacteria</taxon>
        <taxon>Alteromonadales</taxon>
        <taxon>Idiomarinaceae</taxon>
        <taxon>Idiomarina</taxon>
    </lineage>
</organism>
<sequence>MNNNIKWLRGLLSSVSLSTALLGLLVAPAAVAAKNDALTQFLRWHSGDFSNYQQRAAQPAGAQQALVRHHYQMLDDSLNHRQMQGQLLLAEMYLSNADEALYRRQLYQFSQNSRGAIVQRVYTLPSTDEWQIQQAQPLAGCDVVWHWQAQAQAYTGERDGQRCQFVDSNSGDAIHLSSQLRLSRWSLSNQELAQRDDGNYVLGSADSEPLLLERIQRFSMRVQYRIVGRDGESRWAPLAEPLTITDQGQLLTFSDTEAAASLPYRVSLLRQASNAHEQPQLRLTLWSSADDSITVSADRAATQLGVATPQLRLQLQLSEAR</sequence>
<dbReference type="InterPro" id="IPR010404">
    <property type="entry name" value="CpcT/CpeT"/>
</dbReference>
<proteinExistence type="predicted"/>
<feature type="chain" id="PRO_5003860077" evidence="1">
    <location>
        <begin position="33"/>
        <end position="321"/>
    </location>
</feature>
<evidence type="ECO:0000256" key="1">
    <source>
        <dbReference type="SAM" id="SignalP"/>
    </source>
</evidence>
<keyword evidence="1" id="KW-0732">Signal</keyword>
<reference evidence="2 3" key="1">
    <citation type="journal article" date="2012" name="J. Bacteriol.">
        <title>Genome Sequence of Idiomarina xiamenensis Type Strain 10-D-4.</title>
        <authorList>
            <person name="Lai Q."/>
            <person name="Wang L."/>
            <person name="Wang W."/>
            <person name="Shao Z."/>
        </authorList>
    </citation>
    <scope>NUCLEOTIDE SEQUENCE [LARGE SCALE GENOMIC DNA]</scope>
    <source>
        <strain evidence="2 3">10-D-4</strain>
    </source>
</reference>
<dbReference type="RefSeq" id="WP_008488581.1">
    <property type="nucleotide sequence ID" value="NZ_AMRG01000007.1"/>
</dbReference>
<dbReference type="STRING" id="740709.A10D4_06976"/>